<dbReference type="InterPro" id="IPR003593">
    <property type="entry name" value="AAA+_ATPase"/>
</dbReference>
<dbReference type="GO" id="GO:0005886">
    <property type="term" value="C:plasma membrane"/>
    <property type="evidence" value="ECO:0007669"/>
    <property type="project" value="TreeGrafter"/>
</dbReference>
<keyword evidence="1" id="KW-0813">Transport</keyword>
<dbReference type="InterPro" id="IPR015854">
    <property type="entry name" value="ABC_transpr_LolD-like"/>
</dbReference>
<dbReference type="GO" id="GO:0022857">
    <property type="term" value="F:transmembrane transporter activity"/>
    <property type="evidence" value="ECO:0007669"/>
    <property type="project" value="TreeGrafter"/>
</dbReference>
<keyword evidence="2" id="KW-0547">Nucleotide-binding</keyword>
<evidence type="ECO:0000313" key="7">
    <source>
        <dbReference type="Proteomes" id="UP000562984"/>
    </source>
</evidence>
<dbReference type="Gene3D" id="3.40.50.300">
    <property type="entry name" value="P-loop containing nucleotide triphosphate hydrolases"/>
    <property type="match status" value="1"/>
</dbReference>
<evidence type="ECO:0000256" key="1">
    <source>
        <dbReference type="ARBA" id="ARBA00022448"/>
    </source>
</evidence>
<dbReference type="PANTHER" id="PTHR24220:SF685">
    <property type="entry name" value="ABC TRANSPORTER RELATED"/>
    <property type="match status" value="1"/>
</dbReference>
<feature type="region of interest" description="Disordered" evidence="4">
    <location>
        <begin position="289"/>
        <end position="347"/>
    </location>
</feature>
<dbReference type="InterPro" id="IPR017871">
    <property type="entry name" value="ABC_transporter-like_CS"/>
</dbReference>
<dbReference type="PROSITE" id="PS50893">
    <property type="entry name" value="ABC_TRANSPORTER_2"/>
    <property type="match status" value="1"/>
</dbReference>
<dbReference type="PROSITE" id="PS00211">
    <property type="entry name" value="ABC_TRANSPORTER_1"/>
    <property type="match status" value="1"/>
</dbReference>
<reference evidence="6 7" key="1">
    <citation type="submission" date="2020-05" db="EMBL/GenBank/DDBJ databases">
        <title>Nakamurella sp. DB0629 isolated from air conditioner.</title>
        <authorList>
            <person name="Kim D.H."/>
            <person name="Kim D.-U."/>
        </authorList>
    </citation>
    <scope>NUCLEOTIDE SEQUENCE [LARGE SCALE GENOMIC DNA]</scope>
    <source>
        <strain evidence="6 7">DB0629</strain>
    </source>
</reference>
<evidence type="ECO:0000256" key="4">
    <source>
        <dbReference type="SAM" id="MobiDB-lite"/>
    </source>
</evidence>
<accession>A0A849A5U4</accession>
<evidence type="ECO:0000259" key="5">
    <source>
        <dbReference type="PROSITE" id="PS50893"/>
    </source>
</evidence>
<dbReference type="GO" id="GO:0005524">
    <property type="term" value="F:ATP binding"/>
    <property type="evidence" value="ECO:0007669"/>
    <property type="project" value="UniProtKB-KW"/>
</dbReference>
<dbReference type="CDD" id="cd03255">
    <property type="entry name" value="ABC_MJ0796_LolCDE_FtsE"/>
    <property type="match status" value="1"/>
</dbReference>
<dbReference type="InterPro" id="IPR017911">
    <property type="entry name" value="MacB-like_ATP-bd"/>
</dbReference>
<keyword evidence="7" id="KW-1185">Reference proteome</keyword>
<dbReference type="InterPro" id="IPR003439">
    <property type="entry name" value="ABC_transporter-like_ATP-bd"/>
</dbReference>
<dbReference type="InterPro" id="IPR027417">
    <property type="entry name" value="P-loop_NTPase"/>
</dbReference>
<evidence type="ECO:0000256" key="3">
    <source>
        <dbReference type="ARBA" id="ARBA00022840"/>
    </source>
</evidence>
<dbReference type="Proteomes" id="UP000562984">
    <property type="component" value="Unassembled WGS sequence"/>
</dbReference>
<comment type="caution">
    <text evidence="6">The sequence shown here is derived from an EMBL/GenBank/DDBJ whole genome shotgun (WGS) entry which is preliminary data.</text>
</comment>
<dbReference type="RefSeq" id="WP_171200055.1">
    <property type="nucleotide sequence ID" value="NZ_JABEND010000006.1"/>
</dbReference>
<dbReference type="GO" id="GO:0016887">
    <property type="term" value="F:ATP hydrolysis activity"/>
    <property type="evidence" value="ECO:0007669"/>
    <property type="project" value="InterPro"/>
</dbReference>
<dbReference type="Pfam" id="PF00005">
    <property type="entry name" value="ABC_tran"/>
    <property type="match status" value="1"/>
</dbReference>
<dbReference type="AlphaFoldDB" id="A0A849A5U4"/>
<organism evidence="6 7">
    <name type="scientific">Nakamurella aerolata</name>
    <dbReference type="NCBI Taxonomy" id="1656892"/>
    <lineage>
        <taxon>Bacteria</taxon>
        <taxon>Bacillati</taxon>
        <taxon>Actinomycetota</taxon>
        <taxon>Actinomycetes</taxon>
        <taxon>Nakamurellales</taxon>
        <taxon>Nakamurellaceae</taxon>
        <taxon>Nakamurella</taxon>
    </lineage>
</organism>
<dbReference type="SUPFAM" id="SSF52540">
    <property type="entry name" value="P-loop containing nucleoside triphosphate hydrolases"/>
    <property type="match status" value="1"/>
</dbReference>
<name>A0A849A5U4_9ACTN</name>
<protein>
    <submittedName>
        <fullName evidence="6">ABC transporter ATP-binding protein</fullName>
    </submittedName>
</protein>
<dbReference type="SMART" id="SM00382">
    <property type="entry name" value="AAA"/>
    <property type="match status" value="1"/>
</dbReference>
<dbReference type="PANTHER" id="PTHR24220">
    <property type="entry name" value="IMPORT ATP-BINDING PROTEIN"/>
    <property type="match status" value="1"/>
</dbReference>
<keyword evidence="3 6" id="KW-0067">ATP-binding</keyword>
<dbReference type="EMBL" id="JABEND010000006">
    <property type="protein sequence ID" value="NNG36354.1"/>
    <property type="molecule type" value="Genomic_DNA"/>
</dbReference>
<gene>
    <name evidence="6" type="ORF">HKD39_11650</name>
</gene>
<feature type="domain" description="ABC transporter" evidence="5">
    <location>
        <begin position="19"/>
        <end position="258"/>
    </location>
</feature>
<proteinExistence type="predicted"/>
<evidence type="ECO:0000256" key="2">
    <source>
        <dbReference type="ARBA" id="ARBA00022741"/>
    </source>
</evidence>
<sequence length="347" mass="36454">MSTGAGRVAAAAEPGVGVVHCVDLVRVYVTEGVEVQALQGLSLEVYDGELTAIVGASGSGKSTLLSVLSGVDQPTAGVAVVAGHNLVGMTRSQRVEYQRGAVGFVTQQTARNLLPYLTAEENIAIVLAVAGRKKHRRRIAELLELTGAADQAGKLPGEMSGGQQQRVAIAVALANEPHVLLADEPTGELDEAATVHVLETMRYVNEQTGTTTLIVTHDASVSEHVRRTVQIRDGRIAAETLRRTEIGADGQPSVTAENFAVLDRVGRMQLPPESIRGLGLRDRVRLLQSPEQVSIRPGPHGRVGGGAGAMPSPRETGAAPGRRGRHAADDDPPAAAEQPDNSGEIFR</sequence>
<evidence type="ECO:0000313" key="6">
    <source>
        <dbReference type="EMBL" id="NNG36354.1"/>
    </source>
</evidence>